<protein>
    <recommendedName>
        <fullName evidence="1">peptidyl-tRNA hydrolase</fullName>
        <ecNumber evidence="1">3.1.1.29</ecNumber>
    </recommendedName>
</protein>
<keyword evidence="8" id="KW-1185">Reference proteome</keyword>
<dbReference type="EC" id="3.1.1.29" evidence="1"/>
<dbReference type="NCBIfam" id="TIGR00283">
    <property type="entry name" value="arch_pth2"/>
    <property type="match status" value="1"/>
</dbReference>
<comment type="similarity">
    <text evidence="3">Belongs to the PTH2 family.</text>
</comment>
<organism evidence="7 8">
    <name type="scientific">Maudiozyma humilis</name>
    <name type="common">Sour dough yeast</name>
    <name type="synonym">Kazachstania humilis</name>
    <dbReference type="NCBI Taxonomy" id="51915"/>
    <lineage>
        <taxon>Eukaryota</taxon>
        <taxon>Fungi</taxon>
        <taxon>Dikarya</taxon>
        <taxon>Ascomycota</taxon>
        <taxon>Saccharomycotina</taxon>
        <taxon>Saccharomycetes</taxon>
        <taxon>Saccharomycetales</taxon>
        <taxon>Saccharomycetaceae</taxon>
        <taxon>Maudiozyma</taxon>
    </lineage>
</organism>
<feature type="compositionally biased region" description="Acidic residues" evidence="5">
    <location>
        <begin position="45"/>
        <end position="59"/>
    </location>
</feature>
<comment type="caution">
    <text evidence="7">The sequence shown here is derived from an EMBL/GenBank/DDBJ whole genome shotgun (WGS) entry which is preliminary data.</text>
</comment>
<dbReference type="CDD" id="cd02430">
    <property type="entry name" value="PTH2"/>
    <property type="match status" value="1"/>
</dbReference>
<dbReference type="AlphaFoldDB" id="A0AAV5RZ82"/>
<dbReference type="GO" id="GO:0004045">
    <property type="term" value="F:peptidyl-tRNA hydrolase activity"/>
    <property type="evidence" value="ECO:0007669"/>
    <property type="project" value="UniProtKB-EC"/>
</dbReference>
<dbReference type="Gene3D" id="3.40.1490.10">
    <property type="entry name" value="Bit1"/>
    <property type="match status" value="1"/>
</dbReference>
<gene>
    <name evidence="7" type="ORF">DAKH74_033940</name>
</gene>
<proteinExistence type="inferred from homology"/>
<dbReference type="GO" id="GO:0005829">
    <property type="term" value="C:cytosol"/>
    <property type="evidence" value="ECO:0007669"/>
    <property type="project" value="TreeGrafter"/>
</dbReference>
<dbReference type="InterPro" id="IPR002833">
    <property type="entry name" value="PTH2"/>
</dbReference>
<dbReference type="PANTHER" id="PTHR12649:SF11">
    <property type="entry name" value="PEPTIDYL-TRNA HYDROLASE 2, MITOCHONDRIAL"/>
    <property type="match status" value="1"/>
</dbReference>
<dbReference type="PANTHER" id="PTHR12649">
    <property type="entry name" value="PEPTIDYL-TRNA HYDROLASE 2"/>
    <property type="match status" value="1"/>
</dbReference>
<dbReference type="Pfam" id="PF01981">
    <property type="entry name" value="PTH2"/>
    <property type="match status" value="1"/>
</dbReference>
<dbReference type="Proteomes" id="UP001377567">
    <property type="component" value="Unassembled WGS sequence"/>
</dbReference>
<accession>A0AAV5RZ82</accession>
<dbReference type="NCBIfam" id="NF003314">
    <property type="entry name" value="PRK04322.1"/>
    <property type="match status" value="1"/>
</dbReference>
<evidence type="ECO:0000313" key="8">
    <source>
        <dbReference type="Proteomes" id="UP001377567"/>
    </source>
</evidence>
<evidence type="ECO:0000256" key="2">
    <source>
        <dbReference type="ARBA" id="ARBA00022801"/>
    </source>
</evidence>
<keyword evidence="6" id="KW-0732">Signal</keyword>
<evidence type="ECO:0000256" key="4">
    <source>
        <dbReference type="ARBA" id="ARBA00048707"/>
    </source>
</evidence>
<evidence type="ECO:0000313" key="7">
    <source>
        <dbReference type="EMBL" id="GMM56778.1"/>
    </source>
</evidence>
<evidence type="ECO:0000256" key="3">
    <source>
        <dbReference type="ARBA" id="ARBA00038050"/>
    </source>
</evidence>
<reference evidence="7 8" key="1">
    <citation type="journal article" date="2023" name="Elife">
        <title>Identification of key yeast species and microbe-microbe interactions impacting larval growth of Drosophila in the wild.</title>
        <authorList>
            <person name="Mure A."/>
            <person name="Sugiura Y."/>
            <person name="Maeda R."/>
            <person name="Honda K."/>
            <person name="Sakurai N."/>
            <person name="Takahashi Y."/>
            <person name="Watada M."/>
            <person name="Katoh T."/>
            <person name="Gotoh A."/>
            <person name="Gotoh Y."/>
            <person name="Taniguchi I."/>
            <person name="Nakamura K."/>
            <person name="Hayashi T."/>
            <person name="Katayama T."/>
            <person name="Uemura T."/>
            <person name="Hattori Y."/>
        </authorList>
    </citation>
    <scope>NUCLEOTIDE SEQUENCE [LARGE SCALE GENOMIC DNA]</scope>
    <source>
        <strain evidence="7 8">KH-74</strain>
    </source>
</reference>
<sequence length="194" mass="20844">MSSTHTNLSLLFGVAFVSLATGFYLGQTIPQLSSKPAKKTAPDAPQEESDEEYSEDESDYEINSLALNDVPGEVKMALVVRQDLKMEKGKIAAQCAHAALGCYRLIATDPSKQSYNPVMTERWLHGGQAKIALKCKDKEMMDELYAKALSMDVNACVIHDAGRTQIAAGSATVVGIGPAPKAVLDQITGDLKLL</sequence>
<dbReference type="FunFam" id="3.40.1490.10:FF:000001">
    <property type="entry name" value="Peptidyl-tRNA hydrolase 2"/>
    <property type="match status" value="1"/>
</dbReference>
<name>A0AAV5RZ82_MAUHU</name>
<evidence type="ECO:0000256" key="1">
    <source>
        <dbReference type="ARBA" id="ARBA00013260"/>
    </source>
</evidence>
<keyword evidence="2 7" id="KW-0378">Hydrolase</keyword>
<comment type="catalytic activity">
    <reaction evidence="4">
        <text>an N-acyl-L-alpha-aminoacyl-tRNA + H2O = an N-acyl-L-amino acid + a tRNA + H(+)</text>
        <dbReference type="Rhea" id="RHEA:54448"/>
        <dbReference type="Rhea" id="RHEA-COMP:10123"/>
        <dbReference type="Rhea" id="RHEA-COMP:13883"/>
        <dbReference type="ChEBI" id="CHEBI:15377"/>
        <dbReference type="ChEBI" id="CHEBI:15378"/>
        <dbReference type="ChEBI" id="CHEBI:59874"/>
        <dbReference type="ChEBI" id="CHEBI:78442"/>
        <dbReference type="ChEBI" id="CHEBI:138191"/>
        <dbReference type="EC" id="3.1.1.29"/>
    </reaction>
</comment>
<evidence type="ECO:0000256" key="5">
    <source>
        <dbReference type="SAM" id="MobiDB-lite"/>
    </source>
</evidence>
<dbReference type="EMBL" id="BTGD01000010">
    <property type="protein sequence ID" value="GMM56778.1"/>
    <property type="molecule type" value="Genomic_DNA"/>
</dbReference>
<feature type="chain" id="PRO_5043327434" description="peptidyl-tRNA hydrolase" evidence="6">
    <location>
        <begin position="23"/>
        <end position="194"/>
    </location>
</feature>
<dbReference type="InterPro" id="IPR023476">
    <property type="entry name" value="Pep_tRNA_hydro_II_dom_sf"/>
</dbReference>
<feature type="signal peptide" evidence="6">
    <location>
        <begin position="1"/>
        <end position="22"/>
    </location>
</feature>
<evidence type="ECO:0000256" key="6">
    <source>
        <dbReference type="SAM" id="SignalP"/>
    </source>
</evidence>
<feature type="region of interest" description="Disordered" evidence="5">
    <location>
        <begin position="33"/>
        <end position="59"/>
    </location>
</feature>
<dbReference type="SUPFAM" id="SSF102462">
    <property type="entry name" value="Peptidyl-tRNA hydrolase II"/>
    <property type="match status" value="1"/>
</dbReference>